<accession>A0A542ZNN7</accession>
<comment type="caution">
    <text evidence="1">The sequence shown here is derived from an EMBL/GenBank/DDBJ whole genome shotgun (WGS) entry which is preliminary data.</text>
</comment>
<dbReference type="Proteomes" id="UP000319514">
    <property type="component" value="Unassembled WGS sequence"/>
</dbReference>
<evidence type="ECO:0000313" key="1">
    <source>
        <dbReference type="EMBL" id="TQL61955.1"/>
    </source>
</evidence>
<dbReference type="OrthoDB" id="3831041at2"/>
<dbReference type="AlphaFoldDB" id="A0A542ZNN7"/>
<dbReference type="RefSeq" id="WP_141789673.1">
    <property type="nucleotide sequence ID" value="NZ_BAAAKX010000011.1"/>
</dbReference>
<keyword evidence="2" id="KW-1185">Reference proteome</keyword>
<dbReference type="EMBL" id="VFOQ01000001">
    <property type="protein sequence ID" value="TQL61955.1"/>
    <property type="molecule type" value="Genomic_DNA"/>
</dbReference>
<sequence>MAEHVVDRRGMLRGAGVAAGAATLGGVVLATPADAASSGLLGGWLITHRDNPPAPPDETQAVVTFSAGGAFQVIDIDPVGTPGAGTWSGSASSFHVTFWAGEPGDNGSPAVVIRVKPHGKVDGDRVSGTYSLTIWDAKTHKQVGTGTGKFWGSRIDA</sequence>
<gene>
    <name evidence="1" type="ORF">FB474_3381</name>
</gene>
<reference evidence="1 2" key="1">
    <citation type="submission" date="2019-06" db="EMBL/GenBank/DDBJ databases">
        <title>Sequencing the genomes of 1000 actinobacteria strains.</title>
        <authorList>
            <person name="Klenk H.-P."/>
        </authorList>
    </citation>
    <scope>NUCLEOTIDE SEQUENCE [LARGE SCALE GENOMIC DNA]</scope>
    <source>
        <strain evidence="1 2">DSM 18082</strain>
    </source>
</reference>
<proteinExistence type="predicted"/>
<organism evidence="1 2">
    <name type="scientific">Oryzihumus leptocrescens</name>
    <dbReference type="NCBI Taxonomy" id="297536"/>
    <lineage>
        <taxon>Bacteria</taxon>
        <taxon>Bacillati</taxon>
        <taxon>Actinomycetota</taxon>
        <taxon>Actinomycetes</taxon>
        <taxon>Micrococcales</taxon>
        <taxon>Intrasporangiaceae</taxon>
        <taxon>Oryzihumus</taxon>
    </lineage>
</organism>
<dbReference type="PROSITE" id="PS51318">
    <property type="entry name" value="TAT"/>
    <property type="match status" value="1"/>
</dbReference>
<protein>
    <submittedName>
        <fullName evidence="1">Uncharacterized protein</fullName>
    </submittedName>
</protein>
<name>A0A542ZNN7_9MICO</name>
<evidence type="ECO:0000313" key="2">
    <source>
        <dbReference type="Proteomes" id="UP000319514"/>
    </source>
</evidence>
<dbReference type="InterPro" id="IPR006311">
    <property type="entry name" value="TAT_signal"/>
</dbReference>